<dbReference type="Gene3D" id="1.25.40.20">
    <property type="entry name" value="Ankyrin repeat-containing domain"/>
    <property type="match status" value="1"/>
</dbReference>
<gene>
    <name evidence="1" type="ORF">Hyperionvirus23_19</name>
</gene>
<reference evidence="1" key="1">
    <citation type="submission" date="2018-10" db="EMBL/GenBank/DDBJ databases">
        <title>Hidden diversity of soil giant viruses.</title>
        <authorList>
            <person name="Schulz F."/>
            <person name="Alteio L."/>
            <person name="Goudeau D."/>
            <person name="Ryan E.M."/>
            <person name="Malmstrom R.R."/>
            <person name="Blanchard J."/>
            <person name="Woyke T."/>
        </authorList>
    </citation>
    <scope>NUCLEOTIDE SEQUENCE</scope>
    <source>
        <strain evidence="1">HYV1</strain>
    </source>
</reference>
<protein>
    <recommendedName>
        <fullName evidence="2">Ankyrin repeat protein</fullName>
    </recommendedName>
</protein>
<evidence type="ECO:0008006" key="2">
    <source>
        <dbReference type="Google" id="ProtNLM"/>
    </source>
</evidence>
<evidence type="ECO:0000313" key="1">
    <source>
        <dbReference type="EMBL" id="AYV84352.1"/>
    </source>
</evidence>
<sequence>MEKWPVLYHLITNMYDIELLKTMHTDDKQTSLLLHLLFSPIFDERWFKVILHFMDQNKFDLKYKGTNGLTLLDGAIHQNNIFLIQYFICKGLKFTDSTGATGRDFVQSCIYLSKDSLLKRYQTIEACIKYGYDITTKDKNGLTLRDYIEKYIPKKHNGKYIELLR</sequence>
<organism evidence="1">
    <name type="scientific">Hyperionvirus sp</name>
    <dbReference type="NCBI Taxonomy" id="2487770"/>
    <lineage>
        <taxon>Viruses</taxon>
        <taxon>Varidnaviria</taxon>
        <taxon>Bamfordvirae</taxon>
        <taxon>Nucleocytoviricota</taxon>
        <taxon>Megaviricetes</taxon>
        <taxon>Imitervirales</taxon>
        <taxon>Mimiviridae</taxon>
        <taxon>Klosneuvirinae</taxon>
    </lineage>
</organism>
<dbReference type="SUPFAM" id="SSF48403">
    <property type="entry name" value="Ankyrin repeat"/>
    <property type="match status" value="1"/>
</dbReference>
<name>A0A3G5AB45_9VIRU</name>
<dbReference type="InterPro" id="IPR036770">
    <property type="entry name" value="Ankyrin_rpt-contain_sf"/>
</dbReference>
<proteinExistence type="predicted"/>
<dbReference type="EMBL" id="MK072405">
    <property type="protein sequence ID" value="AYV84352.1"/>
    <property type="molecule type" value="Genomic_DNA"/>
</dbReference>
<accession>A0A3G5AB45</accession>